<evidence type="ECO:0000313" key="1">
    <source>
        <dbReference type="EMBL" id="GJE92580.1"/>
    </source>
</evidence>
<accession>A0A9P3GF22</accession>
<sequence>MSQLAFQSQTTIKSSSIMALYYSPFDLSELKTGRRLLTGLVEFETDGDEAVNAALLHPDGELVNVPLQILAFWHLLFTLPLVEERLPCAGEGGAPSTTSRKRTTHALLSGTASCFPTLSTVPQQLNTWIKDSQHTFFGTSGKYNSDNTASFSSGCGTWRKSFAMGASGTQTKERNGQDSARLWFTVTAW</sequence>
<gene>
    <name evidence="1" type="ORF">PsYK624_087350</name>
</gene>
<dbReference type="EMBL" id="BPQB01000027">
    <property type="protein sequence ID" value="GJE92580.1"/>
    <property type="molecule type" value="Genomic_DNA"/>
</dbReference>
<comment type="caution">
    <text evidence="1">The sequence shown here is derived from an EMBL/GenBank/DDBJ whole genome shotgun (WGS) entry which is preliminary data.</text>
</comment>
<organism evidence="1 2">
    <name type="scientific">Phanerochaete sordida</name>
    <dbReference type="NCBI Taxonomy" id="48140"/>
    <lineage>
        <taxon>Eukaryota</taxon>
        <taxon>Fungi</taxon>
        <taxon>Dikarya</taxon>
        <taxon>Basidiomycota</taxon>
        <taxon>Agaricomycotina</taxon>
        <taxon>Agaricomycetes</taxon>
        <taxon>Polyporales</taxon>
        <taxon>Phanerochaetaceae</taxon>
        <taxon>Phanerochaete</taxon>
    </lineage>
</organism>
<keyword evidence="2" id="KW-1185">Reference proteome</keyword>
<dbReference type="AlphaFoldDB" id="A0A9P3GF22"/>
<name>A0A9P3GF22_9APHY</name>
<protein>
    <submittedName>
        <fullName evidence="1">Uncharacterized protein</fullName>
    </submittedName>
</protein>
<dbReference type="Proteomes" id="UP000703269">
    <property type="component" value="Unassembled WGS sequence"/>
</dbReference>
<proteinExistence type="predicted"/>
<reference evidence="1 2" key="1">
    <citation type="submission" date="2021-08" db="EMBL/GenBank/DDBJ databases">
        <title>Draft Genome Sequence of Phanerochaete sordida strain YK-624.</title>
        <authorList>
            <person name="Mori T."/>
            <person name="Dohra H."/>
            <person name="Suzuki T."/>
            <person name="Kawagishi H."/>
            <person name="Hirai H."/>
        </authorList>
    </citation>
    <scope>NUCLEOTIDE SEQUENCE [LARGE SCALE GENOMIC DNA]</scope>
    <source>
        <strain evidence="1 2">YK-624</strain>
    </source>
</reference>
<evidence type="ECO:0000313" key="2">
    <source>
        <dbReference type="Proteomes" id="UP000703269"/>
    </source>
</evidence>